<dbReference type="Pfam" id="PF01261">
    <property type="entry name" value="AP_endonuc_2"/>
    <property type="match status" value="1"/>
</dbReference>
<dbReference type="Gene3D" id="3.20.20.150">
    <property type="entry name" value="Divalent-metal-dependent TIM barrel enzymes"/>
    <property type="match status" value="1"/>
</dbReference>
<dbReference type="InterPro" id="IPR050312">
    <property type="entry name" value="IolE/XylAMocC-like"/>
</dbReference>
<dbReference type="InterPro" id="IPR013022">
    <property type="entry name" value="Xyl_isomerase-like_TIM-brl"/>
</dbReference>
<dbReference type="PANTHER" id="PTHR12110">
    <property type="entry name" value="HYDROXYPYRUVATE ISOMERASE"/>
    <property type="match status" value="1"/>
</dbReference>
<feature type="domain" description="Xylose isomerase-like TIM barrel" evidence="1">
    <location>
        <begin position="19"/>
        <end position="266"/>
    </location>
</feature>
<sequence length="273" mass="30867">MKFGTCNEYFEGWPIEDVFDYAGTVGYDGVEIAPFTLADSVDDIPGKRRDEIRAAAEKAGVEIIGLHWLLIKPEGLYTNHVDDEIRNRTRDYFLSLVRFCGDLGGKVMIIGSPKQRNVQKGWDYDETWKRTKNVFRDCLPLAAENDVTLCIEALSPEQTNFVQTAQEACRMVAEIDHPNFRTMIDVCSGSSEAKAPAQLLRETRDHLWHVHVNDANKRGPGFGETDFVSVMEALQEIDYQRYVSVEVFDFAPDPRTIAAGSLHYLRGIVDGLR</sequence>
<name>A0A382EP31_9ZZZZ</name>
<dbReference type="SUPFAM" id="SSF51658">
    <property type="entry name" value="Xylose isomerase-like"/>
    <property type="match status" value="1"/>
</dbReference>
<accession>A0A382EP31</accession>
<dbReference type="EMBL" id="UINC01045568">
    <property type="protein sequence ID" value="SVB52480.1"/>
    <property type="molecule type" value="Genomic_DNA"/>
</dbReference>
<proteinExistence type="predicted"/>
<evidence type="ECO:0000313" key="2">
    <source>
        <dbReference type="EMBL" id="SVB52480.1"/>
    </source>
</evidence>
<reference evidence="2" key="1">
    <citation type="submission" date="2018-05" db="EMBL/GenBank/DDBJ databases">
        <authorList>
            <person name="Lanie J.A."/>
            <person name="Ng W.-L."/>
            <person name="Kazmierczak K.M."/>
            <person name="Andrzejewski T.M."/>
            <person name="Davidsen T.M."/>
            <person name="Wayne K.J."/>
            <person name="Tettelin H."/>
            <person name="Glass J.I."/>
            <person name="Rusch D."/>
            <person name="Podicherti R."/>
            <person name="Tsui H.-C.T."/>
            <person name="Winkler M.E."/>
        </authorList>
    </citation>
    <scope>NUCLEOTIDE SEQUENCE</scope>
</reference>
<dbReference type="AlphaFoldDB" id="A0A382EP31"/>
<gene>
    <name evidence="2" type="ORF">METZ01_LOCUS205334</name>
</gene>
<evidence type="ECO:0000259" key="1">
    <source>
        <dbReference type="Pfam" id="PF01261"/>
    </source>
</evidence>
<protein>
    <recommendedName>
        <fullName evidence="1">Xylose isomerase-like TIM barrel domain-containing protein</fullName>
    </recommendedName>
</protein>
<organism evidence="2">
    <name type="scientific">marine metagenome</name>
    <dbReference type="NCBI Taxonomy" id="408172"/>
    <lineage>
        <taxon>unclassified sequences</taxon>
        <taxon>metagenomes</taxon>
        <taxon>ecological metagenomes</taxon>
    </lineage>
</organism>
<dbReference type="InterPro" id="IPR036237">
    <property type="entry name" value="Xyl_isomerase-like_sf"/>
</dbReference>
<dbReference type="PANTHER" id="PTHR12110:SF21">
    <property type="entry name" value="XYLOSE ISOMERASE-LIKE TIM BARREL DOMAIN-CONTAINING PROTEIN"/>
    <property type="match status" value="1"/>
</dbReference>